<keyword evidence="1" id="KW-0812">Transmembrane</keyword>
<dbReference type="EMBL" id="GDID01005124">
    <property type="protein sequence ID" value="JAP91482.1"/>
    <property type="molecule type" value="Transcribed_RNA"/>
</dbReference>
<keyword evidence="1" id="KW-0472">Membrane</keyword>
<evidence type="ECO:0000256" key="1">
    <source>
        <dbReference type="SAM" id="Phobius"/>
    </source>
</evidence>
<feature type="non-terminal residue" evidence="2">
    <location>
        <position position="1"/>
    </location>
</feature>
<dbReference type="AlphaFoldDB" id="A0A146K3M3"/>
<proteinExistence type="predicted"/>
<name>A0A146K3M3_9EUKA</name>
<sequence length="91" mass="10418">FKFDFSNDLSKFADYFSDFLVSNSIDPEQIGLCFSNAGCGEYRKFHSTTFEHKQMFMQVNLGSHICVADFFASLFVRRFKRGLKSGLGFTS</sequence>
<accession>A0A146K3M3</accession>
<protein>
    <submittedName>
        <fullName evidence="2">Reductase</fullName>
    </submittedName>
</protein>
<keyword evidence="1" id="KW-1133">Transmembrane helix</keyword>
<feature type="non-terminal residue" evidence="2">
    <location>
        <position position="91"/>
    </location>
</feature>
<feature type="transmembrane region" description="Helical" evidence="1">
    <location>
        <begin position="55"/>
        <end position="76"/>
    </location>
</feature>
<reference evidence="2" key="1">
    <citation type="submission" date="2015-07" db="EMBL/GenBank/DDBJ databases">
        <title>Adaptation to a free-living lifestyle via gene acquisitions in the diplomonad Trepomonas sp. PC1.</title>
        <authorList>
            <person name="Xu F."/>
            <person name="Jerlstrom-Hultqvist J."/>
            <person name="Kolisko M."/>
            <person name="Simpson A.G.B."/>
            <person name="Roger A.J."/>
            <person name="Svard S.G."/>
            <person name="Andersson J.O."/>
        </authorList>
    </citation>
    <scope>NUCLEOTIDE SEQUENCE</scope>
    <source>
        <strain evidence="2">PC1</strain>
    </source>
</reference>
<organism evidence="2">
    <name type="scientific">Trepomonas sp. PC1</name>
    <dbReference type="NCBI Taxonomy" id="1076344"/>
    <lineage>
        <taxon>Eukaryota</taxon>
        <taxon>Metamonada</taxon>
        <taxon>Diplomonadida</taxon>
        <taxon>Hexamitidae</taxon>
        <taxon>Hexamitinae</taxon>
        <taxon>Trepomonas</taxon>
    </lineage>
</organism>
<gene>
    <name evidence="2" type="ORF">TPC1_16898</name>
</gene>
<evidence type="ECO:0000313" key="2">
    <source>
        <dbReference type="EMBL" id="JAP91482.1"/>
    </source>
</evidence>